<dbReference type="Pfam" id="PF01869">
    <property type="entry name" value="BcrAD_BadFG"/>
    <property type="match status" value="1"/>
</dbReference>
<dbReference type="InterPro" id="IPR002731">
    <property type="entry name" value="ATPase_BadF"/>
</dbReference>
<dbReference type="InterPro" id="IPR052519">
    <property type="entry name" value="Euk-type_GlcNAc_Kinase"/>
</dbReference>
<reference evidence="2 3" key="1">
    <citation type="submission" date="2019-12" db="EMBL/GenBank/DDBJ databases">
        <authorList>
            <person name="Zhang Y.-J."/>
        </authorList>
    </citation>
    <scope>NUCLEOTIDE SEQUENCE [LARGE SCALE GENOMIC DNA]</scope>
    <source>
        <strain evidence="2 3">H18S-6</strain>
    </source>
</reference>
<gene>
    <name evidence="2" type="ORF">GP644_16280</name>
</gene>
<organism evidence="2 3">
    <name type="scientific">Parasedimentitalea maritima</name>
    <dbReference type="NCBI Taxonomy" id="2578117"/>
    <lineage>
        <taxon>Bacteria</taxon>
        <taxon>Pseudomonadati</taxon>
        <taxon>Pseudomonadota</taxon>
        <taxon>Alphaproteobacteria</taxon>
        <taxon>Rhodobacterales</taxon>
        <taxon>Paracoccaceae</taxon>
        <taxon>Parasedimentitalea</taxon>
    </lineage>
</organism>
<dbReference type="SUPFAM" id="SSF53067">
    <property type="entry name" value="Actin-like ATPase domain"/>
    <property type="match status" value="2"/>
</dbReference>
<dbReference type="InterPro" id="IPR043129">
    <property type="entry name" value="ATPase_NBD"/>
</dbReference>
<accession>A0A6A4RDB8</accession>
<dbReference type="AlphaFoldDB" id="A0A6A4RDB8"/>
<comment type="caution">
    <text evidence="2">The sequence shown here is derived from an EMBL/GenBank/DDBJ whole genome shotgun (WGS) entry which is preliminary data.</text>
</comment>
<evidence type="ECO:0000313" key="2">
    <source>
        <dbReference type="EMBL" id="KAE9628191.1"/>
    </source>
</evidence>
<dbReference type="EMBL" id="WSFO01000010">
    <property type="protein sequence ID" value="KAE9628191.1"/>
    <property type="molecule type" value="Genomic_DNA"/>
</dbReference>
<evidence type="ECO:0000313" key="3">
    <source>
        <dbReference type="Proteomes" id="UP000441586"/>
    </source>
</evidence>
<dbReference type="RefSeq" id="WP_158980439.1">
    <property type="nucleotide sequence ID" value="NZ_WSFO01000010.1"/>
</dbReference>
<protein>
    <submittedName>
        <fullName evidence="2">ATPase</fullName>
    </submittedName>
</protein>
<dbReference type="CDD" id="cd24082">
    <property type="entry name" value="ASKHA_NBD_GspK-like"/>
    <property type="match status" value="1"/>
</dbReference>
<name>A0A6A4RDB8_9RHOB</name>
<dbReference type="PANTHER" id="PTHR43190:SF3">
    <property type="entry name" value="N-ACETYL-D-GLUCOSAMINE KINASE"/>
    <property type="match status" value="1"/>
</dbReference>
<dbReference type="PANTHER" id="PTHR43190">
    <property type="entry name" value="N-ACETYL-D-GLUCOSAMINE KINASE"/>
    <property type="match status" value="1"/>
</dbReference>
<feature type="domain" description="ATPase BadF/BadG/BcrA/BcrD type" evidence="1">
    <location>
        <begin position="12"/>
        <end position="256"/>
    </location>
</feature>
<sequence length="296" mass="30647">MRDSANSYFIAIDGGGTSCRFALQSPAGVTYARRGGANVSSAPQAAIAVLNDGLIELSTLAGLDVARLGEIPIYAGLAGVVDDAVSQFVADQLPSRHVLVEDDRPSAVVGALGDRPGCLLGIGTGSFLARQSQDGMRLIGGYGSILGDESSGCWLGKELLRRALHVLDGILPTSDLVESCLGEFQHDVAQIMNFSFRAKPVDYGGYAPRVVQAAMAGDAVGQELMVAGADYICSGLAALGHQPDEIVCPVGGVAVHYVDYLPAEIAAVVTEGQGVALDGALELSRRFARQVGQETA</sequence>
<dbReference type="Proteomes" id="UP000441586">
    <property type="component" value="Unassembled WGS sequence"/>
</dbReference>
<evidence type="ECO:0000259" key="1">
    <source>
        <dbReference type="Pfam" id="PF01869"/>
    </source>
</evidence>
<proteinExistence type="predicted"/>
<dbReference type="Gene3D" id="3.30.420.40">
    <property type="match status" value="2"/>
</dbReference>